<dbReference type="SMART" id="SM00671">
    <property type="entry name" value="SEL1"/>
    <property type="match status" value="22"/>
</dbReference>
<proteinExistence type="predicted"/>
<name>A0A0W0WKG2_9GAMM</name>
<dbReference type="Pfam" id="PF08238">
    <property type="entry name" value="Sel1"/>
    <property type="match status" value="20"/>
</dbReference>
<dbReference type="SUPFAM" id="SSF81901">
    <property type="entry name" value="HCP-like"/>
    <property type="match status" value="6"/>
</dbReference>
<evidence type="ECO:0000313" key="3">
    <source>
        <dbReference type="Proteomes" id="UP000054725"/>
    </source>
</evidence>
<organism evidence="2 3">
    <name type="scientific">Legionella nautarum</name>
    <dbReference type="NCBI Taxonomy" id="45070"/>
    <lineage>
        <taxon>Bacteria</taxon>
        <taxon>Pseudomonadati</taxon>
        <taxon>Pseudomonadota</taxon>
        <taxon>Gammaproteobacteria</taxon>
        <taxon>Legionellales</taxon>
        <taxon>Legionellaceae</taxon>
        <taxon>Legionella</taxon>
    </lineage>
</organism>
<accession>A0A0W0WKG2</accession>
<dbReference type="PANTHER" id="PTHR11102">
    <property type="entry name" value="SEL-1-LIKE PROTEIN"/>
    <property type="match status" value="1"/>
</dbReference>
<dbReference type="AlphaFoldDB" id="A0A0W0WKG2"/>
<dbReference type="RefSeq" id="WP_058505452.1">
    <property type="nucleotide sequence ID" value="NZ_CAAAIF010000004.1"/>
</dbReference>
<dbReference type="InterPro" id="IPR006597">
    <property type="entry name" value="Sel1-like"/>
</dbReference>
<dbReference type="InterPro" id="IPR050767">
    <property type="entry name" value="Sel1_AlgK"/>
</dbReference>
<dbReference type="Proteomes" id="UP000054725">
    <property type="component" value="Unassembled WGS sequence"/>
</dbReference>
<dbReference type="OrthoDB" id="6114904at2"/>
<reference evidence="2 3" key="1">
    <citation type="submission" date="2015-11" db="EMBL/GenBank/DDBJ databases">
        <title>Genomic analysis of 38 Legionella species identifies large and diverse effector repertoires.</title>
        <authorList>
            <person name="Burstein D."/>
            <person name="Amaro F."/>
            <person name="Zusman T."/>
            <person name="Lifshitz Z."/>
            <person name="Cohen O."/>
            <person name="Gilbert J.A."/>
            <person name="Pupko T."/>
            <person name="Shuman H.A."/>
            <person name="Segal G."/>
        </authorList>
    </citation>
    <scope>NUCLEOTIDE SEQUENCE [LARGE SCALE GENOMIC DNA]</scope>
    <source>
        <strain evidence="2 3">ATCC 49506</strain>
    </source>
</reference>
<dbReference type="PATRIC" id="fig|45070.6.peg.2590"/>
<dbReference type="STRING" id="45070.Lnau_2456"/>
<keyword evidence="1" id="KW-0732">Signal</keyword>
<evidence type="ECO:0000256" key="1">
    <source>
        <dbReference type="SAM" id="SignalP"/>
    </source>
</evidence>
<dbReference type="InterPro" id="IPR011990">
    <property type="entry name" value="TPR-like_helical_dom_sf"/>
</dbReference>
<gene>
    <name evidence="2" type="primary">enhC</name>
    <name evidence="2" type="ORF">Lnau_2456</name>
</gene>
<dbReference type="PANTHER" id="PTHR11102:SF160">
    <property type="entry name" value="ERAD-ASSOCIATED E3 UBIQUITIN-PROTEIN LIGASE COMPONENT HRD3"/>
    <property type="match status" value="1"/>
</dbReference>
<dbReference type="EMBL" id="LNYO01000024">
    <property type="protein sequence ID" value="KTD32808.1"/>
    <property type="molecule type" value="Genomic_DNA"/>
</dbReference>
<feature type="chain" id="PRO_5006915602" evidence="1">
    <location>
        <begin position="22"/>
        <end position="1212"/>
    </location>
</feature>
<dbReference type="Gene3D" id="1.25.40.10">
    <property type="entry name" value="Tetratricopeptide repeat domain"/>
    <property type="match status" value="5"/>
</dbReference>
<evidence type="ECO:0000313" key="2">
    <source>
        <dbReference type="EMBL" id="KTD32808.1"/>
    </source>
</evidence>
<feature type="signal peptide" evidence="1">
    <location>
        <begin position="1"/>
        <end position="21"/>
    </location>
</feature>
<keyword evidence="3" id="KW-1185">Reference proteome</keyword>
<sequence>MKSFVPWFYLVAATGSQLAYATDGLDAYRLGNYPLAAQTLSQSGSDPVADYYMGRMRLYGYGQLKNNTLALRYFNQAAEKGILPAQQLLSRYYLLEEKDPEKALYWFKKSAAAGDIQAQMYCAAAYIFGLGTKKNEDIARKYYIEAAKGGNALAQYTLGVHFLGSRDQNSKKLGAIWLTKAADQGMVDAQAKLGELYATGVGVTRDAAKAVELLTKAAAQNSTAAMVTLGELAIKQNQLDTGKDWLTKAANAHDVKAELILARLYSDPKSALFNLQTGFMWTLKAAQNGSGEAQQALALLYKDGKGVVANQQLSDEWQQKAKDTLSKKESEVAADIQAARWLSNGRDDSFAADNYSLGGIYSAWQNPLALKENSYNSAPQMEALSRAELYKPNFTMAQPSEIPINDYFDLIAPVLNANHIATWTFPRYPLDRQIEALQKNESLAVEHKPRESMVKEGTPFPDQSGPQDFNYFKEKTVGWKNKANYQAVLSQLYNQAILGNSSAQFEIGQLYQYGIGVVKSPQQAIIYYQLAAAQQDVRAEYNLGILYLEGQTNPVDYKQGMSWMTDAAFKGNVYAQYVLANIYDKGFTDGNGTMIVEPNVQQALAMYYLASSNGYGPAEYRLAEYLVKQKQGGLSVMAKQNRTQLIRRLYQGAVNQGVAEAELPLAYYNAMDTAHPDKQMQAFEVAKKEARSGNGEAALLLGMMYERGIAVPANQVEALYWYQQAPLNPVNAFVLGTYYSQGRGLGKNVEKGLELLQQAADASFSYASLNLAVLKHQQGESFLDDLIKARDEGNTTASLLLADYYLAQADDPANIQQARDIYQYLAEKGDKEGQVKLGYLYDTGLGGQLDRELAAKWYLASAEQGQPIAQFLLGQLYQLGRIGKEPDYAEAKKWYAAAQAVYPKAAVALGFIYDTVDDNYLKALESFQLAAQKGDAVGEYDLGLIYEKGKGLPVDYAKAQALFTKSADKGYSEAMTQLAEMYFNGLGTDRNEQKALQLYKQAAVQGDPDALYQLGLLSETGVATKLDFSSAVNYYSEAAAKGNDTAKLALARMYQYGLGVSKDTEQAKQLYGELAANNNGYAQYQLALMLFNTAQDYKSEEGKRLLQQASDNGSFQARKMLQWLDAQQQERISFIEPISINRSPVLARQPADLMYFDALNEWNRGDEDLSRLILKRLMTQFPQYVPAKRAYEQLNQHSASFSIVFNERNQSD</sequence>
<comment type="caution">
    <text evidence="2">The sequence shown here is derived from an EMBL/GenBank/DDBJ whole genome shotgun (WGS) entry which is preliminary data.</text>
</comment>
<protein>
    <submittedName>
        <fullName evidence="2">Enhanced entry protein EnhC</fullName>
    </submittedName>
</protein>